<protein>
    <submittedName>
        <fullName evidence="2">Uncharacterized protein</fullName>
    </submittedName>
</protein>
<accession>A0AAD7BRV6</accession>
<evidence type="ECO:0000313" key="2">
    <source>
        <dbReference type="EMBL" id="KAJ7628648.1"/>
    </source>
</evidence>
<reference evidence="2" key="1">
    <citation type="submission" date="2023-03" db="EMBL/GenBank/DDBJ databases">
        <title>Massive genome expansion in bonnet fungi (Mycena s.s.) driven by repeated elements and novel gene families across ecological guilds.</title>
        <authorList>
            <consortium name="Lawrence Berkeley National Laboratory"/>
            <person name="Harder C.B."/>
            <person name="Miyauchi S."/>
            <person name="Viragh M."/>
            <person name="Kuo A."/>
            <person name="Thoen E."/>
            <person name="Andreopoulos B."/>
            <person name="Lu D."/>
            <person name="Skrede I."/>
            <person name="Drula E."/>
            <person name="Henrissat B."/>
            <person name="Morin E."/>
            <person name="Kohler A."/>
            <person name="Barry K."/>
            <person name="LaButti K."/>
            <person name="Morin E."/>
            <person name="Salamov A."/>
            <person name="Lipzen A."/>
            <person name="Mereny Z."/>
            <person name="Hegedus B."/>
            <person name="Baldrian P."/>
            <person name="Stursova M."/>
            <person name="Weitz H."/>
            <person name="Taylor A."/>
            <person name="Grigoriev I.V."/>
            <person name="Nagy L.G."/>
            <person name="Martin F."/>
            <person name="Kauserud H."/>
        </authorList>
    </citation>
    <scope>NUCLEOTIDE SEQUENCE</scope>
    <source>
        <strain evidence="2">9284</strain>
    </source>
</reference>
<feature type="region of interest" description="Disordered" evidence="1">
    <location>
        <begin position="202"/>
        <end position="239"/>
    </location>
</feature>
<evidence type="ECO:0000256" key="1">
    <source>
        <dbReference type="SAM" id="MobiDB-lite"/>
    </source>
</evidence>
<comment type="caution">
    <text evidence="2">The sequence shown here is derived from an EMBL/GenBank/DDBJ whole genome shotgun (WGS) entry which is preliminary data.</text>
</comment>
<organism evidence="2 3">
    <name type="scientific">Roridomyces roridus</name>
    <dbReference type="NCBI Taxonomy" id="1738132"/>
    <lineage>
        <taxon>Eukaryota</taxon>
        <taxon>Fungi</taxon>
        <taxon>Dikarya</taxon>
        <taxon>Basidiomycota</taxon>
        <taxon>Agaricomycotina</taxon>
        <taxon>Agaricomycetes</taxon>
        <taxon>Agaricomycetidae</taxon>
        <taxon>Agaricales</taxon>
        <taxon>Marasmiineae</taxon>
        <taxon>Mycenaceae</taxon>
        <taxon>Roridomyces</taxon>
    </lineage>
</organism>
<dbReference type="EMBL" id="JARKIF010000010">
    <property type="protein sequence ID" value="KAJ7628648.1"/>
    <property type="molecule type" value="Genomic_DNA"/>
</dbReference>
<keyword evidence="3" id="KW-1185">Reference proteome</keyword>
<dbReference type="AlphaFoldDB" id="A0AAD7BRV6"/>
<gene>
    <name evidence="2" type="ORF">FB45DRAFT_42030</name>
</gene>
<proteinExistence type="predicted"/>
<evidence type="ECO:0000313" key="3">
    <source>
        <dbReference type="Proteomes" id="UP001221142"/>
    </source>
</evidence>
<dbReference type="Proteomes" id="UP001221142">
    <property type="component" value="Unassembled WGS sequence"/>
</dbReference>
<sequence>MAPLHTQLREAIHESIQCSSPRFSYYLHKRGLKRQIASATRTELEETMVLGEMLLDFCLMEYMFNNGISSQHLSAIKTQLSHPAVSNALLQREPIQFQRYPDDSAVPPVVVKLFVGALTGMMGLSDTNEWFEDALGGAVQAAADVCVHHMQSVFLLPIRSRWLVCMTRLDALTENHARPNDRARNFARLTLAAQALTNSPAEPIDTIPSYEKPVAPTGISGRLGSGSLNASSGRPGGRA</sequence>
<name>A0AAD7BRV6_9AGAR</name>